<accession>A0A9W8JW28</accession>
<proteinExistence type="predicted"/>
<comment type="caution">
    <text evidence="1">The sequence shown here is derived from an EMBL/GenBank/DDBJ whole genome shotgun (WGS) entry which is preliminary data.</text>
</comment>
<evidence type="ECO:0000313" key="1">
    <source>
        <dbReference type="EMBL" id="KAJ3489008.1"/>
    </source>
</evidence>
<keyword evidence="2" id="KW-1185">Reference proteome</keyword>
<dbReference type="OrthoDB" id="3287109at2759"/>
<gene>
    <name evidence="1" type="ORF">NLJ89_g11565</name>
</gene>
<name>A0A9W8JW28_9AGAR</name>
<dbReference type="EMBL" id="JANKHO010002763">
    <property type="protein sequence ID" value="KAJ3489008.1"/>
    <property type="molecule type" value="Genomic_DNA"/>
</dbReference>
<dbReference type="AlphaFoldDB" id="A0A9W8JW28"/>
<sequence>MTKGDAEGERVLRKFDALKVFGEDVEATNLGRNPLLGYRANVKVGELGLIKVEEVVEGETEILVAAP</sequence>
<reference evidence="1" key="1">
    <citation type="submission" date="2022-07" db="EMBL/GenBank/DDBJ databases">
        <title>Genome Sequence of Agrocybe chaxingu.</title>
        <authorList>
            <person name="Buettner E."/>
        </authorList>
    </citation>
    <scope>NUCLEOTIDE SEQUENCE</scope>
    <source>
        <strain evidence="1">MP-N11</strain>
    </source>
</reference>
<organism evidence="1 2">
    <name type="scientific">Agrocybe chaxingu</name>
    <dbReference type="NCBI Taxonomy" id="84603"/>
    <lineage>
        <taxon>Eukaryota</taxon>
        <taxon>Fungi</taxon>
        <taxon>Dikarya</taxon>
        <taxon>Basidiomycota</taxon>
        <taxon>Agaricomycotina</taxon>
        <taxon>Agaricomycetes</taxon>
        <taxon>Agaricomycetidae</taxon>
        <taxon>Agaricales</taxon>
        <taxon>Agaricineae</taxon>
        <taxon>Strophariaceae</taxon>
        <taxon>Agrocybe</taxon>
    </lineage>
</organism>
<dbReference type="Proteomes" id="UP001148786">
    <property type="component" value="Unassembled WGS sequence"/>
</dbReference>
<evidence type="ECO:0000313" key="2">
    <source>
        <dbReference type="Proteomes" id="UP001148786"/>
    </source>
</evidence>
<protein>
    <submittedName>
        <fullName evidence="1">Uncharacterized protein</fullName>
    </submittedName>
</protein>